<accession>A0A917ZM81</accession>
<proteinExistence type="predicted"/>
<reference evidence="2" key="1">
    <citation type="journal article" date="2014" name="Int. J. Syst. Evol. Microbiol.">
        <title>Complete genome sequence of Corynebacterium casei LMG S-19264T (=DSM 44701T), isolated from a smear-ripened cheese.</title>
        <authorList>
            <consortium name="US DOE Joint Genome Institute (JGI-PGF)"/>
            <person name="Walter F."/>
            <person name="Albersmeier A."/>
            <person name="Kalinowski J."/>
            <person name="Ruckert C."/>
        </authorList>
    </citation>
    <scope>NUCLEOTIDE SEQUENCE</scope>
    <source>
        <strain evidence="2">CGMCC 4.7201</strain>
    </source>
</reference>
<feature type="region of interest" description="Disordered" evidence="1">
    <location>
        <begin position="1"/>
        <end position="133"/>
    </location>
</feature>
<protein>
    <submittedName>
        <fullName evidence="2">Uncharacterized protein</fullName>
    </submittedName>
</protein>
<name>A0A917ZM81_9ACTN</name>
<dbReference type="Proteomes" id="UP000641932">
    <property type="component" value="Unassembled WGS sequence"/>
</dbReference>
<evidence type="ECO:0000256" key="1">
    <source>
        <dbReference type="SAM" id="MobiDB-lite"/>
    </source>
</evidence>
<dbReference type="EMBL" id="BMMS01000006">
    <property type="protein sequence ID" value="GGO84975.1"/>
    <property type="molecule type" value="Genomic_DNA"/>
</dbReference>
<reference evidence="2" key="2">
    <citation type="submission" date="2020-09" db="EMBL/GenBank/DDBJ databases">
        <authorList>
            <person name="Sun Q."/>
            <person name="Zhou Y."/>
        </authorList>
    </citation>
    <scope>NUCLEOTIDE SEQUENCE</scope>
    <source>
        <strain evidence="2">CGMCC 4.7201</strain>
    </source>
</reference>
<feature type="compositionally biased region" description="Pro residues" evidence="1">
    <location>
        <begin position="98"/>
        <end position="110"/>
    </location>
</feature>
<keyword evidence="3" id="KW-1185">Reference proteome</keyword>
<gene>
    <name evidence="2" type="ORF">GCM10012280_17690</name>
</gene>
<sequence>MRVRQPPPPQEEPPPHEEPPPQEDPPPQEECPPPHEWWPPPWWLPELPPPSAHQLLPEPPAEPYPERRRRFAAPFPLLERTATNSITKKTRATAPMRKPIPPPAFYPCIPPKRDRATDACDGDAPRPTAPKHS</sequence>
<comment type="caution">
    <text evidence="2">The sequence shown here is derived from an EMBL/GenBank/DDBJ whole genome shotgun (WGS) entry which is preliminary data.</text>
</comment>
<feature type="compositionally biased region" description="Pro residues" evidence="1">
    <location>
        <begin position="22"/>
        <end position="63"/>
    </location>
</feature>
<feature type="compositionally biased region" description="Pro residues" evidence="1">
    <location>
        <begin position="1"/>
        <end position="12"/>
    </location>
</feature>
<evidence type="ECO:0000313" key="2">
    <source>
        <dbReference type="EMBL" id="GGO84975.1"/>
    </source>
</evidence>
<organism evidence="2 3">
    <name type="scientific">Wenjunlia tyrosinilytica</name>
    <dbReference type="NCBI Taxonomy" id="1544741"/>
    <lineage>
        <taxon>Bacteria</taxon>
        <taxon>Bacillati</taxon>
        <taxon>Actinomycetota</taxon>
        <taxon>Actinomycetes</taxon>
        <taxon>Kitasatosporales</taxon>
        <taxon>Streptomycetaceae</taxon>
        <taxon>Wenjunlia</taxon>
    </lineage>
</organism>
<evidence type="ECO:0000313" key="3">
    <source>
        <dbReference type="Proteomes" id="UP000641932"/>
    </source>
</evidence>
<dbReference type="AlphaFoldDB" id="A0A917ZM81"/>